<feature type="active site" evidence="5">
    <location>
        <position position="285"/>
    </location>
</feature>
<evidence type="ECO:0000256" key="2">
    <source>
        <dbReference type="ARBA" id="ARBA00023002"/>
    </source>
</evidence>
<dbReference type="PANTHER" id="PTHR43570">
    <property type="entry name" value="ALDEHYDE DEHYDROGENASE"/>
    <property type="match status" value="1"/>
</dbReference>
<dbReference type="GO" id="GO:0005737">
    <property type="term" value="C:cytoplasm"/>
    <property type="evidence" value="ECO:0007669"/>
    <property type="project" value="TreeGrafter"/>
</dbReference>
<dbReference type="PANTHER" id="PTHR43570:SF16">
    <property type="entry name" value="ALDEHYDE DEHYDROGENASE TYPE III, ISOFORM Q"/>
    <property type="match status" value="1"/>
</dbReference>
<feature type="active site" evidence="5 6">
    <location>
        <position position="251"/>
    </location>
</feature>
<evidence type="ECO:0000256" key="3">
    <source>
        <dbReference type="ARBA" id="ARBA00023027"/>
    </source>
</evidence>
<dbReference type="Gene3D" id="3.40.605.10">
    <property type="entry name" value="Aldehyde Dehydrogenase, Chain A, domain 1"/>
    <property type="match status" value="1"/>
</dbReference>
<feature type="region of interest" description="Disordered" evidence="8">
    <location>
        <begin position="1"/>
        <end position="41"/>
    </location>
</feature>
<dbReference type="Gene3D" id="3.40.309.10">
    <property type="entry name" value="Aldehyde Dehydrogenase, Chain A, domain 2"/>
    <property type="match status" value="1"/>
</dbReference>
<dbReference type="InterPro" id="IPR016161">
    <property type="entry name" value="Ald_DH/histidinol_DH"/>
</dbReference>
<dbReference type="SUPFAM" id="SSF53720">
    <property type="entry name" value="ALDH-like"/>
    <property type="match status" value="1"/>
</dbReference>
<dbReference type="GeneID" id="29701592"/>
<evidence type="ECO:0000256" key="6">
    <source>
        <dbReference type="PROSITE-ProRule" id="PRU10007"/>
    </source>
</evidence>
<dbReference type="GO" id="GO:0006081">
    <property type="term" value="P:aldehyde metabolic process"/>
    <property type="evidence" value="ECO:0007669"/>
    <property type="project" value="InterPro"/>
</dbReference>
<evidence type="ECO:0000259" key="9">
    <source>
        <dbReference type="Pfam" id="PF00171"/>
    </source>
</evidence>
<sequence length="505" mass="54677">MTTESVAPKAQELKAAQPAAAEAAETAATSAEARASKPTHVAETVAETVARLRKTFATGRTRSVEWRRNQLLQLQRLMEENEDAITDALAEDLDRNPVEAYIADIAVTVSEAKYAAKKVRKWMRRKYLLLEAPQLPGRGWVEYEPYGTVLIIGAWNYPFYLTLGPAVGAIAAGNTVILKPSEIAAASSRLIAELVPRYLDRDAIAVVEGDGTVSQALIAQGLDRVMFTGGTEIGRKVYEGAAPHLTPVTLELGGKSPVIVAADADIDVAAKRIAWIKLLNGGQTCVAPDYVLADATIRDELVTKIGAAIGRFRSQDNPAGLRIVNQRQFDRLSGYLAAVENQGEADGKAKVAVGGRCDTSSLRIQPTVVVDPDPAGPLMSNEIFGPILPVLTVNSLDEAIKFVNSRPKPLSAYLFTKSREIRERVIKEVPAGGMLVNHLAFQVSTAKLPFGGVGASGMGAYHGKWGFDEFSHRKSVLTKPTRPDFSKIIYPPYTERAFKLARKLF</sequence>
<dbReference type="InterPro" id="IPR012394">
    <property type="entry name" value="Aldehyde_DH_NAD(P)"/>
</dbReference>
<keyword evidence="3" id="KW-0520">NAD</keyword>
<feature type="domain" description="Aldehyde dehydrogenase" evidence="9">
    <location>
        <begin position="32"/>
        <end position="476"/>
    </location>
</feature>
<evidence type="ECO:0000313" key="10">
    <source>
        <dbReference type="EMBL" id="OOK64467.1"/>
    </source>
</evidence>
<dbReference type="EMBL" id="MVBM01000012">
    <property type="protein sequence ID" value="OOK64467.1"/>
    <property type="molecule type" value="Genomic_DNA"/>
</dbReference>
<dbReference type="PROSITE" id="PS00687">
    <property type="entry name" value="ALDEHYDE_DEHYDR_GLU"/>
    <property type="match status" value="1"/>
</dbReference>
<evidence type="ECO:0000256" key="1">
    <source>
        <dbReference type="ARBA" id="ARBA00009986"/>
    </source>
</evidence>
<dbReference type="FunFam" id="3.40.309.10:FF:000003">
    <property type="entry name" value="Aldehyde dehydrogenase"/>
    <property type="match status" value="1"/>
</dbReference>
<dbReference type="InterPro" id="IPR016162">
    <property type="entry name" value="Ald_DH_N"/>
</dbReference>
<name>A0A1V3WBW6_MYCKA</name>
<dbReference type="FunFam" id="3.40.605.10:FF:000004">
    <property type="entry name" value="Aldehyde dehydrogenase"/>
    <property type="match status" value="1"/>
</dbReference>
<comment type="similarity">
    <text evidence="1 4 7">Belongs to the aldehyde dehydrogenase family.</text>
</comment>
<organism evidence="10 11">
    <name type="scientific">Mycobacterium kansasii</name>
    <dbReference type="NCBI Taxonomy" id="1768"/>
    <lineage>
        <taxon>Bacteria</taxon>
        <taxon>Bacillati</taxon>
        <taxon>Actinomycetota</taxon>
        <taxon>Actinomycetes</taxon>
        <taxon>Mycobacteriales</taxon>
        <taxon>Mycobacteriaceae</taxon>
        <taxon>Mycobacterium</taxon>
    </lineage>
</organism>
<evidence type="ECO:0000256" key="4">
    <source>
        <dbReference type="PIRNR" id="PIRNR036492"/>
    </source>
</evidence>
<proteinExistence type="inferred from homology"/>
<dbReference type="CDD" id="cd07087">
    <property type="entry name" value="ALDH_F3-13-14_CALDH-like"/>
    <property type="match status" value="1"/>
</dbReference>
<evidence type="ECO:0000256" key="5">
    <source>
        <dbReference type="PIRSR" id="PIRSR036492-1"/>
    </source>
</evidence>
<evidence type="ECO:0000256" key="7">
    <source>
        <dbReference type="RuleBase" id="RU003345"/>
    </source>
</evidence>
<protein>
    <recommendedName>
        <fullName evidence="4">Aldehyde dehydrogenase</fullName>
    </recommendedName>
</protein>
<feature type="compositionally biased region" description="Low complexity" evidence="8">
    <location>
        <begin position="7"/>
        <end position="33"/>
    </location>
</feature>
<dbReference type="Proteomes" id="UP000189229">
    <property type="component" value="Unassembled WGS sequence"/>
</dbReference>
<dbReference type="RefSeq" id="WP_023369511.1">
    <property type="nucleotide sequence ID" value="NZ_BLYZ01000003.1"/>
</dbReference>
<reference evidence="10 11" key="1">
    <citation type="submission" date="2017-02" db="EMBL/GenBank/DDBJ databases">
        <title>Complete genome sequences of Mycobacterium kansasii strains isolated from rhesus macaques.</title>
        <authorList>
            <person name="Panda A."/>
            <person name="Nagaraj S."/>
            <person name="Zhao X."/>
            <person name="Tettelin H."/>
            <person name="Detolla L.J."/>
        </authorList>
    </citation>
    <scope>NUCLEOTIDE SEQUENCE [LARGE SCALE GENOMIC DNA]</scope>
    <source>
        <strain evidence="10 11">11-3813</strain>
    </source>
</reference>
<dbReference type="AlphaFoldDB" id="A0A1V3WBW6"/>
<keyword evidence="2 4" id="KW-0560">Oxidoreductase</keyword>
<dbReference type="InterPro" id="IPR016160">
    <property type="entry name" value="Ald_DH_CS_CYS"/>
</dbReference>
<evidence type="ECO:0000256" key="8">
    <source>
        <dbReference type="SAM" id="MobiDB-lite"/>
    </source>
</evidence>
<dbReference type="InterPro" id="IPR029510">
    <property type="entry name" value="Ald_DH_CS_GLU"/>
</dbReference>
<accession>A0A1V3WBW6</accession>
<dbReference type="InterPro" id="IPR016163">
    <property type="entry name" value="Ald_DH_C"/>
</dbReference>
<dbReference type="PIRSF" id="PIRSF036492">
    <property type="entry name" value="ALDH"/>
    <property type="match status" value="1"/>
</dbReference>
<gene>
    <name evidence="10" type="ORF">BZL30_9084</name>
</gene>
<comment type="caution">
    <text evidence="10">The sequence shown here is derived from an EMBL/GenBank/DDBJ whole genome shotgun (WGS) entry which is preliminary data.</text>
</comment>
<dbReference type="GO" id="GO:0004029">
    <property type="term" value="F:aldehyde dehydrogenase (NAD+) activity"/>
    <property type="evidence" value="ECO:0007669"/>
    <property type="project" value="TreeGrafter"/>
</dbReference>
<dbReference type="Pfam" id="PF00171">
    <property type="entry name" value="Aldedh"/>
    <property type="match status" value="1"/>
</dbReference>
<evidence type="ECO:0000313" key="11">
    <source>
        <dbReference type="Proteomes" id="UP000189229"/>
    </source>
</evidence>
<dbReference type="InterPro" id="IPR015590">
    <property type="entry name" value="Aldehyde_DH_dom"/>
</dbReference>
<dbReference type="PROSITE" id="PS00070">
    <property type="entry name" value="ALDEHYDE_DEHYDR_CYS"/>
    <property type="match status" value="1"/>
</dbReference>